<dbReference type="EMBL" id="JAVREL010000037">
    <property type="protein sequence ID" value="MDT0347642.1"/>
    <property type="molecule type" value="Genomic_DNA"/>
</dbReference>
<name>A0ABU2N155_9ACTN</name>
<gene>
    <name evidence="1" type="ORF">RM590_34525</name>
</gene>
<proteinExistence type="predicted"/>
<sequence length="142" mass="15512">MTERVFLDAVGEDGRTGAVRIDFSTRPPYALEVRRGTVESSTTYEAKDLFAALIDLRLALEAEGLLLCCQGARGDVTSSGMERQAGGRHVFPFSPDTREIRRDSVDIFAPAAPDEVVTVEEQRRAIFALHGLPDPASGTFQK</sequence>
<evidence type="ECO:0000313" key="1">
    <source>
        <dbReference type="EMBL" id="MDT0347642.1"/>
    </source>
</evidence>
<accession>A0ABU2N155</accession>
<dbReference type="RefSeq" id="WP_311708768.1">
    <property type="nucleotide sequence ID" value="NZ_JAVREL010000037.1"/>
</dbReference>
<dbReference type="Proteomes" id="UP001183246">
    <property type="component" value="Unassembled WGS sequence"/>
</dbReference>
<organism evidence="1 2">
    <name type="scientific">Streptomyces litchfieldiae</name>
    <dbReference type="NCBI Taxonomy" id="3075543"/>
    <lineage>
        <taxon>Bacteria</taxon>
        <taxon>Bacillati</taxon>
        <taxon>Actinomycetota</taxon>
        <taxon>Actinomycetes</taxon>
        <taxon>Kitasatosporales</taxon>
        <taxon>Streptomycetaceae</taxon>
        <taxon>Streptomyces</taxon>
    </lineage>
</organism>
<comment type="caution">
    <text evidence="1">The sequence shown here is derived from an EMBL/GenBank/DDBJ whole genome shotgun (WGS) entry which is preliminary data.</text>
</comment>
<reference evidence="2" key="1">
    <citation type="submission" date="2023-07" db="EMBL/GenBank/DDBJ databases">
        <title>30 novel species of actinomycetes from the DSMZ collection.</title>
        <authorList>
            <person name="Nouioui I."/>
        </authorList>
    </citation>
    <scope>NUCLEOTIDE SEQUENCE [LARGE SCALE GENOMIC DNA]</scope>
    <source>
        <strain evidence="2">DSM 44938</strain>
    </source>
</reference>
<keyword evidence="2" id="KW-1185">Reference proteome</keyword>
<protein>
    <submittedName>
        <fullName evidence="1">Uncharacterized protein</fullName>
    </submittedName>
</protein>
<evidence type="ECO:0000313" key="2">
    <source>
        <dbReference type="Proteomes" id="UP001183246"/>
    </source>
</evidence>